<gene>
    <name evidence="1" type="ORF">DW172_07285</name>
</gene>
<accession>A0A414ZLY3</accession>
<proteinExistence type="predicted"/>
<evidence type="ECO:0000313" key="2">
    <source>
        <dbReference type="Proteomes" id="UP000285865"/>
    </source>
</evidence>
<name>A0A414ZLY3_9FIRM</name>
<dbReference type="RefSeq" id="WP_118257567.1">
    <property type="nucleotide sequence ID" value="NZ_QRKN01000004.1"/>
</dbReference>
<protein>
    <submittedName>
        <fullName evidence="1">Uncharacterized protein</fullName>
    </submittedName>
</protein>
<dbReference type="AlphaFoldDB" id="A0A414ZLY3"/>
<reference evidence="1 2" key="1">
    <citation type="submission" date="2018-08" db="EMBL/GenBank/DDBJ databases">
        <title>A genome reference for cultivated species of the human gut microbiota.</title>
        <authorList>
            <person name="Zou Y."/>
            <person name="Xue W."/>
            <person name="Luo G."/>
        </authorList>
    </citation>
    <scope>NUCLEOTIDE SEQUENCE [LARGE SCALE GENOMIC DNA]</scope>
    <source>
        <strain evidence="1 2">AM16-11</strain>
    </source>
</reference>
<dbReference type="Proteomes" id="UP000285865">
    <property type="component" value="Unassembled WGS sequence"/>
</dbReference>
<dbReference type="EMBL" id="QRKN01000004">
    <property type="protein sequence ID" value="RHI23168.1"/>
    <property type="molecule type" value="Genomic_DNA"/>
</dbReference>
<evidence type="ECO:0000313" key="1">
    <source>
        <dbReference type="EMBL" id="RHI23168.1"/>
    </source>
</evidence>
<comment type="caution">
    <text evidence="1">The sequence shown here is derived from an EMBL/GenBank/DDBJ whole genome shotgun (WGS) entry which is preliminary data.</text>
</comment>
<sequence length="68" mass="7606">MNFLDIFKKNTTVDSTGILSEPGDKLEARVTNSNRKVVKIQKDNGDSKYSATQYPNGTVVETKVTKRK</sequence>
<organism evidence="1 2">
    <name type="scientific">Agathobacter rectalis</name>
    <dbReference type="NCBI Taxonomy" id="39491"/>
    <lineage>
        <taxon>Bacteria</taxon>
        <taxon>Bacillati</taxon>
        <taxon>Bacillota</taxon>
        <taxon>Clostridia</taxon>
        <taxon>Lachnospirales</taxon>
        <taxon>Lachnospiraceae</taxon>
        <taxon>Agathobacter</taxon>
    </lineage>
</organism>